<dbReference type="OrthoDB" id="976179at2759"/>
<organism evidence="2 3">
    <name type="scientific">Actinidia chinensis var. chinensis</name>
    <name type="common">Chinese soft-hair kiwi</name>
    <dbReference type="NCBI Taxonomy" id="1590841"/>
    <lineage>
        <taxon>Eukaryota</taxon>
        <taxon>Viridiplantae</taxon>
        <taxon>Streptophyta</taxon>
        <taxon>Embryophyta</taxon>
        <taxon>Tracheophyta</taxon>
        <taxon>Spermatophyta</taxon>
        <taxon>Magnoliopsida</taxon>
        <taxon>eudicotyledons</taxon>
        <taxon>Gunneridae</taxon>
        <taxon>Pentapetalae</taxon>
        <taxon>asterids</taxon>
        <taxon>Ericales</taxon>
        <taxon>Actinidiaceae</taxon>
        <taxon>Actinidia</taxon>
    </lineage>
</organism>
<feature type="domain" description="F-box" evidence="1">
    <location>
        <begin position="13"/>
        <end position="62"/>
    </location>
</feature>
<sequence length="452" mass="51131">MFSCIKAMEEARPDLISDLPHEILRQIISFIPLKAAVRTSILSNTWRTLLIPLQPHLHFDSNQTGSEIMASLLKPCNGPELCKFSLINQEREEDDFTFLATKGVEKELHLNFSDGEQTKANFNLTLSATKQTTNLSSLRTLHLRSVNQFSGKLVSNLFSECQLLESLKLEKCMGLESVDIEAKHCLKSLAVIDCPNVVIISICGTNLESLWYKGVLPEIQIKSSLRLVDVVLDLREGLGEREFDCEGVLSLLSSLRDIESLTISGWLLEWLCAAGVSFGKLQFRFNNLKELLWIDSVMNRTKRDSLACFLNITPMLENLFVKIDQNLISFTCPSFNQYWHEPHLWMDYETVKSNASQLEHLKTVELAGFGNKEDQLVLLMDLLLKKAVTLRSMRVVSPENQSWCVSKIPQSQLKHTSGSHLKRMVVSSPSKDYFFGLTEENNSVLHPAIGHC</sequence>
<dbReference type="Gene3D" id="3.80.10.10">
    <property type="entry name" value="Ribonuclease Inhibitor"/>
    <property type="match status" value="1"/>
</dbReference>
<evidence type="ECO:0000313" key="2">
    <source>
        <dbReference type="EMBL" id="PSR98246.1"/>
    </source>
</evidence>
<dbReference type="STRING" id="1590841.A0A2R6PWV8"/>
<evidence type="ECO:0000313" key="3">
    <source>
        <dbReference type="Proteomes" id="UP000241394"/>
    </source>
</evidence>
<dbReference type="SUPFAM" id="SSF52058">
    <property type="entry name" value="L domain-like"/>
    <property type="match status" value="1"/>
</dbReference>
<reference evidence="2 3" key="1">
    <citation type="submission" date="2017-07" db="EMBL/GenBank/DDBJ databases">
        <title>An improved, manually edited Actinidia chinensis var. chinensis (kiwifruit) genome highlights the challenges associated with draft genomes and gene prediction in plants.</title>
        <authorList>
            <person name="Pilkington S."/>
            <person name="Crowhurst R."/>
            <person name="Hilario E."/>
            <person name="Nardozza S."/>
            <person name="Fraser L."/>
            <person name="Peng Y."/>
            <person name="Gunaseelan K."/>
            <person name="Simpson R."/>
            <person name="Tahir J."/>
            <person name="Deroles S."/>
            <person name="Templeton K."/>
            <person name="Luo Z."/>
            <person name="Davy M."/>
            <person name="Cheng C."/>
            <person name="Mcneilage M."/>
            <person name="Scaglione D."/>
            <person name="Liu Y."/>
            <person name="Zhang Q."/>
            <person name="Datson P."/>
            <person name="De Silva N."/>
            <person name="Gardiner S."/>
            <person name="Bassett H."/>
            <person name="Chagne D."/>
            <person name="Mccallum J."/>
            <person name="Dzierzon H."/>
            <person name="Deng C."/>
            <person name="Wang Y.-Y."/>
            <person name="Barron N."/>
            <person name="Manako K."/>
            <person name="Bowen J."/>
            <person name="Foster T."/>
            <person name="Erridge Z."/>
            <person name="Tiffin H."/>
            <person name="Waite C."/>
            <person name="Davies K."/>
            <person name="Grierson E."/>
            <person name="Laing W."/>
            <person name="Kirk R."/>
            <person name="Chen X."/>
            <person name="Wood M."/>
            <person name="Montefiori M."/>
            <person name="Brummell D."/>
            <person name="Schwinn K."/>
            <person name="Catanach A."/>
            <person name="Fullerton C."/>
            <person name="Li D."/>
            <person name="Meiyalaghan S."/>
            <person name="Nieuwenhuizen N."/>
            <person name="Read N."/>
            <person name="Prakash R."/>
            <person name="Hunter D."/>
            <person name="Zhang H."/>
            <person name="Mckenzie M."/>
            <person name="Knabel M."/>
            <person name="Harris A."/>
            <person name="Allan A."/>
            <person name="Chen A."/>
            <person name="Janssen B."/>
            <person name="Plunkett B."/>
            <person name="Dwamena C."/>
            <person name="Voogd C."/>
            <person name="Leif D."/>
            <person name="Lafferty D."/>
            <person name="Souleyre E."/>
            <person name="Varkonyi-Gasic E."/>
            <person name="Gambi F."/>
            <person name="Hanley J."/>
            <person name="Yao J.-L."/>
            <person name="Cheung J."/>
            <person name="David K."/>
            <person name="Warren B."/>
            <person name="Marsh K."/>
            <person name="Snowden K."/>
            <person name="Lin-Wang K."/>
            <person name="Brian L."/>
            <person name="Martinez-Sanchez M."/>
            <person name="Wang M."/>
            <person name="Ileperuma N."/>
            <person name="Macnee N."/>
            <person name="Campin R."/>
            <person name="Mcatee P."/>
            <person name="Drummond R."/>
            <person name="Espley R."/>
            <person name="Ireland H."/>
            <person name="Wu R."/>
            <person name="Atkinson R."/>
            <person name="Karunairetnam S."/>
            <person name="Bulley S."/>
            <person name="Chunkath S."/>
            <person name="Hanley Z."/>
            <person name="Storey R."/>
            <person name="Thrimawithana A."/>
            <person name="Thomson S."/>
            <person name="David C."/>
            <person name="Testolin R."/>
        </authorList>
    </citation>
    <scope>NUCLEOTIDE SEQUENCE [LARGE SCALE GENOMIC DNA]</scope>
    <source>
        <strain evidence="3">cv. Red5</strain>
        <tissue evidence="2">Young leaf</tissue>
    </source>
</reference>
<evidence type="ECO:0000259" key="1">
    <source>
        <dbReference type="PROSITE" id="PS50181"/>
    </source>
</evidence>
<dbReference type="InterPro" id="IPR001810">
    <property type="entry name" value="F-box_dom"/>
</dbReference>
<keyword evidence="3" id="KW-1185">Reference proteome</keyword>
<dbReference type="CDD" id="cd22160">
    <property type="entry name" value="F-box_AtFBL13-like"/>
    <property type="match status" value="1"/>
</dbReference>
<dbReference type="Gramene" id="PSR98246">
    <property type="protein sequence ID" value="PSR98246"/>
    <property type="gene ID" value="CEY00_Acc24848"/>
</dbReference>
<reference evidence="3" key="2">
    <citation type="journal article" date="2018" name="BMC Genomics">
        <title>A manually annotated Actinidia chinensis var. chinensis (kiwifruit) genome highlights the challenges associated with draft genomes and gene prediction in plants.</title>
        <authorList>
            <person name="Pilkington S.M."/>
            <person name="Crowhurst R."/>
            <person name="Hilario E."/>
            <person name="Nardozza S."/>
            <person name="Fraser L."/>
            <person name="Peng Y."/>
            <person name="Gunaseelan K."/>
            <person name="Simpson R."/>
            <person name="Tahir J."/>
            <person name="Deroles S.C."/>
            <person name="Templeton K."/>
            <person name="Luo Z."/>
            <person name="Davy M."/>
            <person name="Cheng C."/>
            <person name="McNeilage M."/>
            <person name="Scaglione D."/>
            <person name="Liu Y."/>
            <person name="Zhang Q."/>
            <person name="Datson P."/>
            <person name="De Silva N."/>
            <person name="Gardiner S.E."/>
            <person name="Bassett H."/>
            <person name="Chagne D."/>
            <person name="McCallum J."/>
            <person name="Dzierzon H."/>
            <person name="Deng C."/>
            <person name="Wang Y.Y."/>
            <person name="Barron L."/>
            <person name="Manako K."/>
            <person name="Bowen J."/>
            <person name="Foster T.M."/>
            <person name="Erridge Z.A."/>
            <person name="Tiffin H."/>
            <person name="Waite C.N."/>
            <person name="Davies K.M."/>
            <person name="Grierson E.P."/>
            <person name="Laing W.A."/>
            <person name="Kirk R."/>
            <person name="Chen X."/>
            <person name="Wood M."/>
            <person name="Montefiori M."/>
            <person name="Brummell D.A."/>
            <person name="Schwinn K.E."/>
            <person name="Catanach A."/>
            <person name="Fullerton C."/>
            <person name="Li D."/>
            <person name="Meiyalaghan S."/>
            <person name="Nieuwenhuizen N."/>
            <person name="Read N."/>
            <person name="Prakash R."/>
            <person name="Hunter D."/>
            <person name="Zhang H."/>
            <person name="McKenzie M."/>
            <person name="Knabel M."/>
            <person name="Harris A."/>
            <person name="Allan A.C."/>
            <person name="Gleave A."/>
            <person name="Chen A."/>
            <person name="Janssen B.J."/>
            <person name="Plunkett B."/>
            <person name="Ampomah-Dwamena C."/>
            <person name="Voogd C."/>
            <person name="Leif D."/>
            <person name="Lafferty D."/>
            <person name="Souleyre E.J.F."/>
            <person name="Varkonyi-Gasic E."/>
            <person name="Gambi F."/>
            <person name="Hanley J."/>
            <person name="Yao J.L."/>
            <person name="Cheung J."/>
            <person name="David K.M."/>
            <person name="Warren B."/>
            <person name="Marsh K."/>
            <person name="Snowden K.C."/>
            <person name="Lin-Wang K."/>
            <person name="Brian L."/>
            <person name="Martinez-Sanchez M."/>
            <person name="Wang M."/>
            <person name="Ileperuma N."/>
            <person name="Macnee N."/>
            <person name="Campin R."/>
            <person name="McAtee P."/>
            <person name="Drummond R.S.M."/>
            <person name="Espley R.V."/>
            <person name="Ireland H.S."/>
            <person name="Wu R."/>
            <person name="Atkinson R.G."/>
            <person name="Karunairetnam S."/>
            <person name="Bulley S."/>
            <person name="Chunkath S."/>
            <person name="Hanley Z."/>
            <person name="Storey R."/>
            <person name="Thrimawithana A.H."/>
            <person name="Thomson S."/>
            <person name="David C."/>
            <person name="Testolin R."/>
            <person name="Huang H."/>
            <person name="Hellens R.P."/>
            <person name="Schaffer R.J."/>
        </authorList>
    </citation>
    <scope>NUCLEOTIDE SEQUENCE [LARGE SCALE GENOMIC DNA]</scope>
    <source>
        <strain evidence="3">cv. Red5</strain>
    </source>
</reference>
<accession>A0A2R6PWV8</accession>
<dbReference type="InterPro" id="IPR053772">
    <property type="entry name" value="At1g61320/At1g61330-like"/>
</dbReference>
<dbReference type="PANTHER" id="PTHR34145">
    <property type="entry name" value="OS02G0105600 PROTEIN"/>
    <property type="match status" value="1"/>
</dbReference>
<dbReference type="PANTHER" id="PTHR34145:SF53">
    <property type="entry name" value="LEUCINE-RICH REPEAT DOMAIN SUPERFAMILY"/>
    <property type="match status" value="1"/>
</dbReference>
<proteinExistence type="predicted"/>
<dbReference type="PROSITE" id="PS50181">
    <property type="entry name" value="FBOX"/>
    <property type="match status" value="1"/>
</dbReference>
<dbReference type="Pfam" id="PF00646">
    <property type="entry name" value="F-box"/>
    <property type="match status" value="1"/>
</dbReference>
<name>A0A2R6PWV8_ACTCC</name>
<gene>
    <name evidence="2" type="ORF">CEY00_Acc24848</name>
</gene>
<dbReference type="Proteomes" id="UP000241394">
    <property type="component" value="Chromosome LG22"/>
</dbReference>
<dbReference type="InterPro" id="IPR036047">
    <property type="entry name" value="F-box-like_dom_sf"/>
</dbReference>
<dbReference type="SUPFAM" id="SSF81383">
    <property type="entry name" value="F-box domain"/>
    <property type="match status" value="1"/>
</dbReference>
<comment type="caution">
    <text evidence="2">The sequence shown here is derived from an EMBL/GenBank/DDBJ whole genome shotgun (WGS) entry which is preliminary data.</text>
</comment>
<dbReference type="FunCoup" id="A0A2R6PWV8">
    <property type="interactions" value="152"/>
</dbReference>
<dbReference type="InterPro" id="IPR032675">
    <property type="entry name" value="LRR_dom_sf"/>
</dbReference>
<dbReference type="InterPro" id="IPR053781">
    <property type="entry name" value="F-box_AtFBL13-like"/>
</dbReference>
<dbReference type="OMA" id="QYWHEPH"/>
<protein>
    <submittedName>
        <fullName evidence="2">F-box protein</fullName>
    </submittedName>
</protein>
<dbReference type="AlphaFoldDB" id="A0A2R6PWV8"/>
<dbReference type="EMBL" id="NKQK01000022">
    <property type="protein sequence ID" value="PSR98246.1"/>
    <property type="molecule type" value="Genomic_DNA"/>
</dbReference>
<dbReference type="InParanoid" id="A0A2R6PWV8"/>